<proteinExistence type="predicted"/>
<dbReference type="Proteomes" id="UP001189429">
    <property type="component" value="Unassembled WGS sequence"/>
</dbReference>
<evidence type="ECO:0000313" key="2">
    <source>
        <dbReference type="EMBL" id="CAK0804010.1"/>
    </source>
</evidence>
<organism evidence="2 3">
    <name type="scientific">Prorocentrum cordatum</name>
    <dbReference type="NCBI Taxonomy" id="2364126"/>
    <lineage>
        <taxon>Eukaryota</taxon>
        <taxon>Sar</taxon>
        <taxon>Alveolata</taxon>
        <taxon>Dinophyceae</taxon>
        <taxon>Prorocentrales</taxon>
        <taxon>Prorocentraceae</taxon>
        <taxon>Prorocentrum</taxon>
    </lineage>
</organism>
<evidence type="ECO:0000256" key="1">
    <source>
        <dbReference type="SAM" id="MobiDB-lite"/>
    </source>
</evidence>
<name>A0ABN9QDL2_9DINO</name>
<accession>A0ABN9QDL2</accession>
<dbReference type="EMBL" id="CAUYUJ010003125">
    <property type="protein sequence ID" value="CAK0804010.1"/>
    <property type="molecule type" value="Genomic_DNA"/>
</dbReference>
<sequence>MAKTEDPSLLGASTGRHLASARDGGTPPSREGGAGARLVLDETTCSHGAAHHAGAGTEESYDRTRTRAEQTLAGTTETSATENPSGGPWPTLDPTVIPHATAPAASRTMRARAVWEPGTPIGIPQTALARVVT</sequence>
<keyword evidence="3" id="KW-1185">Reference proteome</keyword>
<comment type="caution">
    <text evidence="2">The sequence shown here is derived from an EMBL/GenBank/DDBJ whole genome shotgun (WGS) entry which is preliminary data.</text>
</comment>
<protein>
    <submittedName>
        <fullName evidence="2">Uncharacterized protein</fullName>
    </submittedName>
</protein>
<feature type="region of interest" description="Disordered" evidence="1">
    <location>
        <begin position="1"/>
        <end position="97"/>
    </location>
</feature>
<feature type="compositionally biased region" description="Low complexity" evidence="1">
    <location>
        <begin position="47"/>
        <end position="56"/>
    </location>
</feature>
<reference evidence="2" key="1">
    <citation type="submission" date="2023-10" db="EMBL/GenBank/DDBJ databases">
        <authorList>
            <person name="Chen Y."/>
            <person name="Shah S."/>
            <person name="Dougan E. K."/>
            <person name="Thang M."/>
            <person name="Chan C."/>
        </authorList>
    </citation>
    <scope>NUCLEOTIDE SEQUENCE [LARGE SCALE GENOMIC DNA]</scope>
</reference>
<gene>
    <name evidence="2" type="ORF">PCOR1329_LOCUS10950</name>
</gene>
<feature type="compositionally biased region" description="Polar residues" evidence="1">
    <location>
        <begin position="72"/>
        <end position="84"/>
    </location>
</feature>
<evidence type="ECO:0000313" key="3">
    <source>
        <dbReference type="Proteomes" id="UP001189429"/>
    </source>
</evidence>